<dbReference type="Gene3D" id="3.30.420.10">
    <property type="entry name" value="Ribonuclease H-like superfamily/Ribonuclease H"/>
    <property type="match status" value="1"/>
</dbReference>
<dbReference type="PANTHER" id="PTHR43040">
    <property type="entry name" value="RIBONUCLEASE D"/>
    <property type="match status" value="1"/>
</dbReference>
<comment type="caution">
    <text evidence="2">The sequence shown here is derived from an EMBL/GenBank/DDBJ whole genome shotgun (WGS) entry which is preliminary data.</text>
</comment>
<dbReference type="PANTHER" id="PTHR43040:SF1">
    <property type="entry name" value="RIBONUCLEASE D"/>
    <property type="match status" value="1"/>
</dbReference>
<accession>A0AAE0K3M0</accession>
<dbReference type="Proteomes" id="UP001287356">
    <property type="component" value="Unassembled WGS sequence"/>
</dbReference>
<dbReference type="GO" id="GO:0003676">
    <property type="term" value="F:nucleic acid binding"/>
    <property type="evidence" value="ECO:0007669"/>
    <property type="project" value="InterPro"/>
</dbReference>
<feature type="compositionally biased region" description="Acidic residues" evidence="1">
    <location>
        <begin position="326"/>
        <end position="341"/>
    </location>
</feature>
<dbReference type="SUPFAM" id="SSF53098">
    <property type="entry name" value="Ribonuclease H-like"/>
    <property type="match status" value="1"/>
</dbReference>
<feature type="compositionally biased region" description="Basic and acidic residues" evidence="1">
    <location>
        <begin position="342"/>
        <end position="353"/>
    </location>
</feature>
<evidence type="ECO:0000256" key="1">
    <source>
        <dbReference type="SAM" id="MobiDB-lite"/>
    </source>
</evidence>
<keyword evidence="3" id="KW-1185">Reference proteome</keyword>
<evidence type="ECO:0000313" key="2">
    <source>
        <dbReference type="EMBL" id="KAK3369513.1"/>
    </source>
</evidence>
<reference evidence="2" key="1">
    <citation type="journal article" date="2023" name="Mol. Phylogenet. Evol.">
        <title>Genome-scale phylogeny and comparative genomics of the fungal order Sordariales.</title>
        <authorList>
            <person name="Hensen N."/>
            <person name="Bonometti L."/>
            <person name="Westerberg I."/>
            <person name="Brannstrom I.O."/>
            <person name="Guillou S."/>
            <person name="Cros-Aarteil S."/>
            <person name="Calhoun S."/>
            <person name="Haridas S."/>
            <person name="Kuo A."/>
            <person name="Mondo S."/>
            <person name="Pangilinan J."/>
            <person name="Riley R."/>
            <person name="LaButti K."/>
            <person name="Andreopoulos B."/>
            <person name="Lipzen A."/>
            <person name="Chen C."/>
            <person name="Yan M."/>
            <person name="Daum C."/>
            <person name="Ng V."/>
            <person name="Clum A."/>
            <person name="Steindorff A."/>
            <person name="Ohm R.A."/>
            <person name="Martin F."/>
            <person name="Silar P."/>
            <person name="Natvig D.O."/>
            <person name="Lalanne C."/>
            <person name="Gautier V."/>
            <person name="Ament-Velasquez S.L."/>
            <person name="Kruys A."/>
            <person name="Hutchinson M.I."/>
            <person name="Powell A.J."/>
            <person name="Barry K."/>
            <person name="Miller A.N."/>
            <person name="Grigoriev I.V."/>
            <person name="Debuchy R."/>
            <person name="Gladieux P."/>
            <person name="Hiltunen Thoren M."/>
            <person name="Johannesson H."/>
        </authorList>
    </citation>
    <scope>NUCLEOTIDE SEQUENCE</scope>
    <source>
        <strain evidence="2">CBS 958.72</strain>
    </source>
</reference>
<evidence type="ECO:0000313" key="3">
    <source>
        <dbReference type="Proteomes" id="UP001287356"/>
    </source>
</evidence>
<organism evidence="2 3">
    <name type="scientific">Lasiosphaeria ovina</name>
    <dbReference type="NCBI Taxonomy" id="92902"/>
    <lineage>
        <taxon>Eukaryota</taxon>
        <taxon>Fungi</taxon>
        <taxon>Dikarya</taxon>
        <taxon>Ascomycota</taxon>
        <taxon>Pezizomycotina</taxon>
        <taxon>Sordariomycetes</taxon>
        <taxon>Sordariomycetidae</taxon>
        <taxon>Sordariales</taxon>
        <taxon>Lasiosphaeriaceae</taxon>
        <taxon>Lasiosphaeria</taxon>
    </lineage>
</organism>
<protein>
    <recommendedName>
        <fullName evidence="4">3'-5' exonuclease domain-containing protein</fullName>
    </recommendedName>
</protein>
<dbReference type="InterPro" id="IPR012337">
    <property type="entry name" value="RNaseH-like_sf"/>
</dbReference>
<reference evidence="2" key="2">
    <citation type="submission" date="2023-06" db="EMBL/GenBank/DDBJ databases">
        <authorList>
            <consortium name="Lawrence Berkeley National Laboratory"/>
            <person name="Haridas S."/>
            <person name="Hensen N."/>
            <person name="Bonometti L."/>
            <person name="Westerberg I."/>
            <person name="Brannstrom I.O."/>
            <person name="Guillou S."/>
            <person name="Cros-Aarteil S."/>
            <person name="Calhoun S."/>
            <person name="Kuo A."/>
            <person name="Mondo S."/>
            <person name="Pangilinan J."/>
            <person name="Riley R."/>
            <person name="Labutti K."/>
            <person name="Andreopoulos B."/>
            <person name="Lipzen A."/>
            <person name="Chen C."/>
            <person name="Yanf M."/>
            <person name="Daum C."/>
            <person name="Ng V."/>
            <person name="Clum A."/>
            <person name="Steindorff A."/>
            <person name="Ohm R."/>
            <person name="Martin F."/>
            <person name="Silar P."/>
            <person name="Natvig D."/>
            <person name="Lalanne C."/>
            <person name="Gautier V."/>
            <person name="Ament-Velasquez S.L."/>
            <person name="Kruys A."/>
            <person name="Hutchinson M.I."/>
            <person name="Powell A.J."/>
            <person name="Barry K."/>
            <person name="Miller A.N."/>
            <person name="Grigoriev I.V."/>
            <person name="Debuchy R."/>
            <person name="Gladieux P."/>
            <person name="Thoren M.H."/>
            <person name="Johannesson H."/>
        </authorList>
    </citation>
    <scope>NUCLEOTIDE SEQUENCE</scope>
    <source>
        <strain evidence="2">CBS 958.72</strain>
    </source>
</reference>
<proteinExistence type="predicted"/>
<gene>
    <name evidence="2" type="ORF">B0T24DRAFT_596251</name>
</gene>
<dbReference type="EMBL" id="JAULSN010000006">
    <property type="protein sequence ID" value="KAK3369513.1"/>
    <property type="molecule type" value="Genomic_DNA"/>
</dbReference>
<dbReference type="InterPro" id="IPR036397">
    <property type="entry name" value="RNaseH_sf"/>
</dbReference>
<name>A0AAE0K3M0_9PEZI</name>
<feature type="region of interest" description="Disordered" evidence="1">
    <location>
        <begin position="311"/>
        <end position="353"/>
    </location>
</feature>
<sequence length="353" mass="40673">MSRHQKPLLQARYQALPPPPTEEADPGSADLVLADTVSQVATLTDALWGLPTHPPSLYLKTHVNFAEVPHILAIHVLPTNRTYLVNVNMLGDKAFSTRGENGLSLKDILQHPAVPKVFFDVRLDSFSLWNHFRIRLASVGDIQIVERETRWPIQKRHHFRDKRKWLTTLLLTLTSCIVRTAPLHPWYKFLTDDELMHLGRSLGRVREDGSSSDFRDQRPLSDLATLYLVQPIRAMPKLWAHYIGAVENKESRCKMKKSDFADLTARRIRFTQQPEYSLMSNTTPVPEWSNPKNKKYFLPFYRTTKLASNQHITQRNEDVEYSELGMIDEVDQKDDAGEEDEVSQKDEVGHKEL</sequence>
<dbReference type="AlphaFoldDB" id="A0AAE0K3M0"/>
<evidence type="ECO:0008006" key="4">
    <source>
        <dbReference type="Google" id="ProtNLM"/>
    </source>
</evidence>